<proteinExistence type="inferred from homology"/>
<comment type="caution">
    <text evidence="4">The sequence shown here is derived from an EMBL/GenBank/DDBJ whole genome shotgun (WGS) entry which is preliminary data.</text>
</comment>
<dbReference type="PROSITE" id="PS51762">
    <property type="entry name" value="GH16_2"/>
    <property type="match status" value="1"/>
</dbReference>
<name>A0A4Q1BXB2_9BACT</name>
<keyword evidence="4" id="KW-0378">Hydrolase</keyword>
<keyword evidence="5" id="KW-1185">Reference proteome</keyword>
<dbReference type="CDD" id="cd08023">
    <property type="entry name" value="GH16_laminarinase_like"/>
    <property type="match status" value="1"/>
</dbReference>
<dbReference type="OrthoDB" id="9776255at2"/>
<organism evidence="4 5">
    <name type="scientific">Aquirufa rosea</name>
    <dbReference type="NCBI Taxonomy" id="2509241"/>
    <lineage>
        <taxon>Bacteria</taxon>
        <taxon>Pseudomonadati</taxon>
        <taxon>Bacteroidota</taxon>
        <taxon>Cytophagia</taxon>
        <taxon>Cytophagales</taxon>
        <taxon>Flectobacillaceae</taxon>
        <taxon>Aquirufa</taxon>
    </lineage>
</organism>
<dbReference type="PANTHER" id="PTHR10963:SF55">
    <property type="entry name" value="GLYCOSIDE HYDROLASE FAMILY 16 PROTEIN"/>
    <property type="match status" value="1"/>
</dbReference>
<evidence type="ECO:0000256" key="1">
    <source>
        <dbReference type="ARBA" id="ARBA00006865"/>
    </source>
</evidence>
<feature type="signal peptide" evidence="2">
    <location>
        <begin position="1"/>
        <end position="20"/>
    </location>
</feature>
<feature type="domain" description="GH16" evidence="3">
    <location>
        <begin position="40"/>
        <end position="287"/>
    </location>
</feature>
<dbReference type="InterPro" id="IPR013320">
    <property type="entry name" value="ConA-like_dom_sf"/>
</dbReference>
<protein>
    <submittedName>
        <fullName evidence="4">Glycoside hydrolase family 16 protein</fullName>
    </submittedName>
</protein>
<evidence type="ECO:0000313" key="5">
    <source>
        <dbReference type="Proteomes" id="UP000289455"/>
    </source>
</evidence>
<comment type="similarity">
    <text evidence="1">Belongs to the glycosyl hydrolase 16 family.</text>
</comment>
<dbReference type="InterPro" id="IPR050546">
    <property type="entry name" value="Glycosyl_Hydrlase_16"/>
</dbReference>
<dbReference type="Proteomes" id="UP000289455">
    <property type="component" value="Unassembled WGS sequence"/>
</dbReference>
<dbReference type="RefSeq" id="WP_129027955.1">
    <property type="nucleotide sequence ID" value="NZ_SDHY01000008.1"/>
</dbReference>
<sequence length="287" mass="32520">MKKRIFLFGGLVLLIFLACKQSSDLPEPLDIQSIQTQAPKEYTFTSNPVWADEFEQAGLPNDKIWSYDVGGSGWGNNELQYYTKADLDNAHVENGMLTIEAKKESFGGKNFTSARLVTKGKQDFMYGRVEVRAKLPAGLGTWPAIWTLASQSDYGNAYWPDNGEIDIMEHVGYDPGVVHATVHTKAFNHVINTQKANTTVVPDFDKVFHVYQIDWTPEYIKTYIDGKPYFTFQNTKKGWEEWPFDKKQHLLLNIAVGGNWGGQKGVDESIFPAKMLIDYVRVYGLKN</sequence>
<dbReference type="PANTHER" id="PTHR10963">
    <property type="entry name" value="GLYCOSYL HYDROLASE-RELATED"/>
    <property type="match status" value="1"/>
</dbReference>
<dbReference type="GO" id="GO:0005975">
    <property type="term" value="P:carbohydrate metabolic process"/>
    <property type="evidence" value="ECO:0007669"/>
    <property type="project" value="InterPro"/>
</dbReference>
<dbReference type="InterPro" id="IPR000757">
    <property type="entry name" value="Beta-glucanase-like"/>
</dbReference>
<dbReference type="AlphaFoldDB" id="A0A4Q1BXB2"/>
<evidence type="ECO:0000259" key="3">
    <source>
        <dbReference type="PROSITE" id="PS51762"/>
    </source>
</evidence>
<reference evidence="4 5" key="1">
    <citation type="submission" date="2019-01" db="EMBL/GenBank/DDBJ databases">
        <title>Cytophagaceae bacterium strain CAR-16.</title>
        <authorList>
            <person name="Chen W.-M."/>
        </authorList>
    </citation>
    <scope>NUCLEOTIDE SEQUENCE [LARGE SCALE GENOMIC DNA]</scope>
    <source>
        <strain evidence="4 5">CAR-16</strain>
    </source>
</reference>
<keyword evidence="2" id="KW-0732">Signal</keyword>
<dbReference type="PROSITE" id="PS51257">
    <property type="entry name" value="PROKAR_LIPOPROTEIN"/>
    <property type="match status" value="1"/>
</dbReference>
<gene>
    <name evidence="4" type="ORF">ESB04_11825</name>
</gene>
<evidence type="ECO:0000313" key="4">
    <source>
        <dbReference type="EMBL" id="RXK46844.1"/>
    </source>
</evidence>
<evidence type="ECO:0000256" key="2">
    <source>
        <dbReference type="SAM" id="SignalP"/>
    </source>
</evidence>
<dbReference type="Pfam" id="PF00722">
    <property type="entry name" value="Glyco_hydro_16"/>
    <property type="match status" value="1"/>
</dbReference>
<dbReference type="GO" id="GO:0004553">
    <property type="term" value="F:hydrolase activity, hydrolyzing O-glycosyl compounds"/>
    <property type="evidence" value="ECO:0007669"/>
    <property type="project" value="InterPro"/>
</dbReference>
<dbReference type="Gene3D" id="2.60.120.200">
    <property type="match status" value="1"/>
</dbReference>
<accession>A0A4Q1BXB2</accession>
<dbReference type="SUPFAM" id="SSF49899">
    <property type="entry name" value="Concanavalin A-like lectins/glucanases"/>
    <property type="match status" value="1"/>
</dbReference>
<dbReference type="EMBL" id="SDHY01000008">
    <property type="protein sequence ID" value="RXK46844.1"/>
    <property type="molecule type" value="Genomic_DNA"/>
</dbReference>
<feature type="chain" id="PRO_5020384480" evidence="2">
    <location>
        <begin position="21"/>
        <end position="287"/>
    </location>
</feature>